<name>A0A0K2ULS7_LEPSM</name>
<dbReference type="AlphaFoldDB" id="A0A0K2ULS7"/>
<sequence length="37" mass="4483">MKSTHFYKRHILIDETKGTQATHGRKLLNDMKFHRSR</sequence>
<accession>A0A0K2ULS7</accession>
<dbReference type="EMBL" id="HACA01021867">
    <property type="protein sequence ID" value="CDW39228.1"/>
    <property type="molecule type" value="Transcribed_RNA"/>
</dbReference>
<protein>
    <submittedName>
        <fullName evidence="1">Uncharacterized protein</fullName>
    </submittedName>
</protein>
<reference evidence="1" key="1">
    <citation type="submission" date="2014-05" db="EMBL/GenBank/DDBJ databases">
        <authorList>
            <person name="Chronopoulou M."/>
        </authorList>
    </citation>
    <scope>NUCLEOTIDE SEQUENCE</scope>
    <source>
        <tissue evidence="1">Whole organism</tissue>
    </source>
</reference>
<proteinExistence type="predicted"/>
<evidence type="ECO:0000313" key="1">
    <source>
        <dbReference type="EMBL" id="CDW39228.1"/>
    </source>
</evidence>
<organism evidence="1">
    <name type="scientific">Lepeophtheirus salmonis</name>
    <name type="common">Salmon louse</name>
    <name type="synonym">Caligus salmonis</name>
    <dbReference type="NCBI Taxonomy" id="72036"/>
    <lineage>
        <taxon>Eukaryota</taxon>
        <taxon>Metazoa</taxon>
        <taxon>Ecdysozoa</taxon>
        <taxon>Arthropoda</taxon>
        <taxon>Crustacea</taxon>
        <taxon>Multicrustacea</taxon>
        <taxon>Hexanauplia</taxon>
        <taxon>Copepoda</taxon>
        <taxon>Siphonostomatoida</taxon>
        <taxon>Caligidae</taxon>
        <taxon>Lepeophtheirus</taxon>
    </lineage>
</organism>